<evidence type="ECO:0000256" key="5">
    <source>
        <dbReference type="ARBA" id="ARBA00022990"/>
    </source>
</evidence>
<comment type="caution">
    <text evidence="12">The sequence shown here is derived from an EMBL/GenBank/DDBJ whole genome shotgun (WGS) entry which is preliminary data.</text>
</comment>
<evidence type="ECO:0000256" key="10">
    <source>
        <dbReference type="ARBA" id="ARBA00070787"/>
    </source>
</evidence>
<gene>
    <name evidence="12" type="ORF">BCR33DRAFT_732870</name>
</gene>
<evidence type="ECO:0000256" key="6">
    <source>
        <dbReference type="ARBA" id="ARBA00023054"/>
    </source>
</evidence>
<dbReference type="Pfam" id="PF00687">
    <property type="entry name" value="Ribosomal_L1"/>
    <property type="match status" value="1"/>
</dbReference>
<evidence type="ECO:0000256" key="1">
    <source>
        <dbReference type="ARBA" id="ARBA00004604"/>
    </source>
</evidence>
<dbReference type="GO" id="GO:0005730">
    <property type="term" value="C:nucleolus"/>
    <property type="evidence" value="ECO:0007669"/>
    <property type="project" value="UniProtKB-SubCell"/>
</dbReference>
<evidence type="ECO:0000313" key="13">
    <source>
        <dbReference type="Proteomes" id="UP000193642"/>
    </source>
</evidence>
<protein>
    <recommendedName>
        <fullName evidence="10">Ribosomal L1 domain-containing protein 1</fullName>
    </recommendedName>
</protein>
<accession>A0A1Y2D1F1</accession>
<feature type="region of interest" description="Disordered" evidence="11">
    <location>
        <begin position="62"/>
        <end position="88"/>
    </location>
</feature>
<dbReference type="FunFam" id="3.40.50.790:FF:000004">
    <property type="entry name" value="Ribosomal L1 domain-containing 1-like 1"/>
    <property type="match status" value="1"/>
</dbReference>
<feature type="compositionally biased region" description="Acidic residues" evidence="11">
    <location>
        <begin position="78"/>
        <end position="88"/>
    </location>
</feature>
<feature type="region of interest" description="Disordered" evidence="11">
    <location>
        <begin position="1"/>
        <end position="41"/>
    </location>
</feature>
<comment type="subcellular location">
    <subcellularLocation>
        <location evidence="1">Nucleus</location>
        <location evidence="1">Nucleolus</location>
    </subcellularLocation>
</comment>
<keyword evidence="13" id="KW-1185">Reference proteome</keyword>
<keyword evidence="7" id="KW-0539">Nucleus</keyword>
<reference evidence="12 13" key="1">
    <citation type="submission" date="2016-07" db="EMBL/GenBank/DDBJ databases">
        <title>Pervasive Adenine N6-methylation of Active Genes in Fungi.</title>
        <authorList>
            <consortium name="DOE Joint Genome Institute"/>
            <person name="Mondo S.J."/>
            <person name="Dannebaum R.O."/>
            <person name="Kuo R.C."/>
            <person name="Labutti K."/>
            <person name="Haridas S."/>
            <person name="Kuo A."/>
            <person name="Salamov A."/>
            <person name="Ahrendt S.R."/>
            <person name="Lipzen A."/>
            <person name="Sullivan W."/>
            <person name="Andreopoulos W.B."/>
            <person name="Clum A."/>
            <person name="Lindquist E."/>
            <person name="Daum C."/>
            <person name="Ramamoorthy G.K."/>
            <person name="Gryganskyi A."/>
            <person name="Culley D."/>
            <person name="Magnuson J.K."/>
            <person name="James T.Y."/>
            <person name="O'Malley M.A."/>
            <person name="Stajich J.E."/>
            <person name="Spatafora J.W."/>
            <person name="Visel A."/>
            <person name="Grigoriev I.V."/>
        </authorList>
    </citation>
    <scope>NUCLEOTIDE SEQUENCE [LARGE SCALE GENOMIC DNA]</scope>
    <source>
        <strain evidence="12 13">JEL800</strain>
    </source>
</reference>
<keyword evidence="2" id="KW-1017">Isopeptide bond</keyword>
<keyword evidence="6" id="KW-0175">Coiled coil</keyword>
<dbReference type="InterPro" id="IPR016095">
    <property type="entry name" value="Ribosomal_uL1_3-a/b-sand"/>
</dbReference>
<keyword evidence="12" id="KW-0687">Ribonucleoprotein</keyword>
<dbReference type="AlphaFoldDB" id="A0A1Y2D1F1"/>
<comment type="function">
    <text evidence="8">Regulates cellular senescence through inhibition of PTEN translation. Acts as a pro-apoptotic regulator in response to DNA damage.</text>
</comment>
<dbReference type="InterPro" id="IPR028364">
    <property type="entry name" value="Ribosomal_uL1/biogenesis"/>
</dbReference>
<dbReference type="Proteomes" id="UP000193642">
    <property type="component" value="Unassembled WGS sequence"/>
</dbReference>
<dbReference type="CDD" id="cd00403">
    <property type="entry name" value="Ribosomal_L1"/>
    <property type="match status" value="1"/>
</dbReference>
<proteinExistence type="inferred from homology"/>
<evidence type="ECO:0000256" key="3">
    <source>
        <dbReference type="ARBA" id="ARBA00022553"/>
    </source>
</evidence>
<organism evidence="12 13">
    <name type="scientific">Rhizoclosmatium globosum</name>
    <dbReference type="NCBI Taxonomy" id="329046"/>
    <lineage>
        <taxon>Eukaryota</taxon>
        <taxon>Fungi</taxon>
        <taxon>Fungi incertae sedis</taxon>
        <taxon>Chytridiomycota</taxon>
        <taxon>Chytridiomycota incertae sedis</taxon>
        <taxon>Chytridiomycetes</taxon>
        <taxon>Chytridiales</taxon>
        <taxon>Chytriomycetaceae</taxon>
        <taxon>Rhizoclosmatium</taxon>
    </lineage>
</organism>
<evidence type="ECO:0000313" key="12">
    <source>
        <dbReference type="EMBL" id="ORY53080.1"/>
    </source>
</evidence>
<evidence type="ECO:0000256" key="2">
    <source>
        <dbReference type="ARBA" id="ARBA00022499"/>
    </source>
</evidence>
<evidence type="ECO:0000256" key="4">
    <source>
        <dbReference type="ARBA" id="ARBA00022843"/>
    </source>
</evidence>
<keyword evidence="5" id="KW-0007">Acetylation</keyword>
<dbReference type="SUPFAM" id="SSF56808">
    <property type="entry name" value="Ribosomal protein L1"/>
    <property type="match status" value="1"/>
</dbReference>
<dbReference type="GO" id="GO:0005840">
    <property type="term" value="C:ribosome"/>
    <property type="evidence" value="ECO:0007669"/>
    <property type="project" value="UniProtKB-KW"/>
</dbReference>
<dbReference type="STRING" id="329046.A0A1Y2D1F1"/>
<evidence type="ECO:0000256" key="9">
    <source>
        <dbReference type="ARBA" id="ARBA00061550"/>
    </source>
</evidence>
<dbReference type="EMBL" id="MCGO01000002">
    <property type="protein sequence ID" value="ORY53080.1"/>
    <property type="molecule type" value="Genomic_DNA"/>
</dbReference>
<sequence>MPKAAKKTVTATPKAAPVAAKPTAPKAVSTPPAPPSKVPRAQLDKAVKALVAFNEKKTAASKLAPATGGKKKGASLLDNDDDDDLEDDPSNGKNFWLVVSTKKMPSSLKIKPAKICRSLLIYKGSSKEYKELLESKGIKISKVIGVSKLKADYYSYEAKRKLCDSYHLFLTDDRIVAMLPPLLGKAFFAKKKHPIPISLKSRVLEKEIQKARSGTFLHLNKGLCNSVKIGTTAQTPSQVVDNIEHSLEIIISKIPGKWENVQSIHLKLSDSVALPLYNSLPEADLEIEVAKPKVDKKAKDDDKKKTEVKLRFRKLLWQRRRLSPRRLPLSLLPQRRKKLRILSKL</sequence>
<name>A0A1Y2D1F1_9FUNG</name>
<feature type="compositionally biased region" description="Low complexity" evidence="11">
    <location>
        <begin position="7"/>
        <end position="30"/>
    </location>
</feature>
<dbReference type="InterPro" id="IPR023674">
    <property type="entry name" value="Ribosomal_uL1-like"/>
</dbReference>
<keyword evidence="3" id="KW-0597">Phosphoprotein</keyword>
<keyword evidence="4" id="KW-0832">Ubl conjugation</keyword>
<keyword evidence="12" id="KW-0689">Ribosomal protein</keyword>
<evidence type="ECO:0000256" key="8">
    <source>
        <dbReference type="ARBA" id="ARBA00054167"/>
    </source>
</evidence>
<dbReference type="OrthoDB" id="10251727at2759"/>
<dbReference type="Gene3D" id="3.40.50.790">
    <property type="match status" value="1"/>
</dbReference>
<evidence type="ECO:0000256" key="11">
    <source>
        <dbReference type="SAM" id="MobiDB-lite"/>
    </source>
</evidence>
<evidence type="ECO:0000256" key="7">
    <source>
        <dbReference type="ARBA" id="ARBA00023242"/>
    </source>
</evidence>
<comment type="similarity">
    <text evidence="9">Belongs to the universal ribosomal protein uL1 family. Highly divergent.</text>
</comment>